<feature type="transmembrane region" description="Helical" evidence="7">
    <location>
        <begin position="139"/>
        <end position="167"/>
    </location>
</feature>
<dbReference type="Pfam" id="PF00528">
    <property type="entry name" value="BPD_transp_1"/>
    <property type="match status" value="2"/>
</dbReference>
<keyword evidence="10" id="KW-1185">Reference proteome</keyword>
<sequence length="574" mass="57089">MTRAAALVTASRLGAGLGVLVLVGLLPWLSGRSAEYTVLRARYAELEATPAALAAVRAELGLDRGPLAVLGDWVAGLARGDLGTSWISGRPVGPGLLSAAGVSLTLMLAALVVALVVATVVAVPALVGGLRGDRGAGAGVGAVALTALPEFVLSAVLLLVGAVWLGWLPPYGWQGPEHLVLPALALGLPGGGLVGRLLADAVGAVVGEPWVHTWLLVGRSRARLALAVLRRALPSVVGQVGLVVVGLLGGAVAVEEVFAVPGLGRAVLGAASAQDVPALQAGVLLLVVVAVAVGLVVTLLRRALLGPALRLASVPSAPPAPRAGRRALGVPLLAGGLLLVMVLAGLPGDPYASAHERLEAPRPGLWLGADASGRDLLARLAHGALSTVGTALAVVAVCLVVGLVVGLAPRLSAGPVEVTNAAPPIVAGLLVAALAGPSTLGAAVAVAAVSWAPLAAHTSALVTEARGRPHVAVLPVLGVGPLRRTWCHLLPGAVGPVVRHAALRVPGVTLALASLGFLGLGPGQPSPEWGLLLAEGIGYAERAWWVVAAPTLALVLVSVLAVSVASASRGLTRR</sequence>
<evidence type="ECO:0000256" key="1">
    <source>
        <dbReference type="ARBA" id="ARBA00004651"/>
    </source>
</evidence>
<feature type="transmembrane region" description="Helical" evidence="7">
    <location>
        <begin position="232"/>
        <end position="254"/>
    </location>
</feature>
<feature type="transmembrane region" description="Helical" evidence="7">
    <location>
        <begin position="429"/>
        <end position="452"/>
    </location>
</feature>
<feature type="transmembrane region" description="Helical" evidence="7">
    <location>
        <begin position="384"/>
        <end position="408"/>
    </location>
</feature>
<feature type="domain" description="ABC transmembrane type-1" evidence="8">
    <location>
        <begin position="100"/>
        <end position="297"/>
    </location>
</feature>
<dbReference type="EMBL" id="JBEGDP010000019">
    <property type="protein sequence ID" value="MEQ7848656.1"/>
    <property type="molecule type" value="Genomic_DNA"/>
</dbReference>
<evidence type="ECO:0000256" key="7">
    <source>
        <dbReference type="RuleBase" id="RU363032"/>
    </source>
</evidence>
<dbReference type="Gene3D" id="1.10.3720.10">
    <property type="entry name" value="MetI-like"/>
    <property type="match status" value="1"/>
</dbReference>
<dbReference type="InterPro" id="IPR035906">
    <property type="entry name" value="MetI-like_sf"/>
</dbReference>
<comment type="caution">
    <text evidence="9">The sequence shown here is derived from an EMBL/GenBank/DDBJ whole genome shotgun (WGS) entry which is preliminary data.</text>
</comment>
<feature type="transmembrane region" description="Helical" evidence="7">
    <location>
        <begin position="179"/>
        <end position="199"/>
    </location>
</feature>
<evidence type="ECO:0000256" key="6">
    <source>
        <dbReference type="ARBA" id="ARBA00023136"/>
    </source>
</evidence>
<name>A0ABV1P1P1_9ACTN</name>
<keyword evidence="3" id="KW-1003">Cell membrane</keyword>
<keyword evidence="2 7" id="KW-0813">Transport</keyword>
<feature type="transmembrane region" description="Helical" evidence="7">
    <location>
        <begin position="327"/>
        <end position="346"/>
    </location>
</feature>
<evidence type="ECO:0000313" key="10">
    <source>
        <dbReference type="Proteomes" id="UP001482520"/>
    </source>
</evidence>
<dbReference type="PROSITE" id="PS50928">
    <property type="entry name" value="ABC_TM1"/>
    <property type="match status" value="2"/>
</dbReference>
<comment type="subcellular location">
    <subcellularLocation>
        <location evidence="1 7">Cell membrane</location>
        <topology evidence="1 7">Multi-pass membrane protein</topology>
    </subcellularLocation>
</comment>
<organism evidence="9 10">
    <name type="scientific">Nocardioides kribbensis</name>
    <dbReference type="NCBI Taxonomy" id="305517"/>
    <lineage>
        <taxon>Bacteria</taxon>
        <taxon>Bacillati</taxon>
        <taxon>Actinomycetota</taxon>
        <taxon>Actinomycetes</taxon>
        <taxon>Propionibacteriales</taxon>
        <taxon>Nocardioidaceae</taxon>
        <taxon>Nocardioides</taxon>
    </lineage>
</organism>
<dbReference type="InterPro" id="IPR000515">
    <property type="entry name" value="MetI-like"/>
</dbReference>
<feature type="transmembrane region" description="Helical" evidence="7">
    <location>
        <begin position="12"/>
        <end position="30"/>
    </location>
</feature>
<dbReference type="SUPFAM" id="SSF161098">
    <property type="entry name" value="MetI-like"/>
    <property type="match status" value="2"/>
</dbReference>
<dbReference type="RefSeq" id="WP_349805169.1">
    <property type="nucleotide sequence ID" value="NZ_JBEGDP010000019.1"/>
</dbReference>
<keyword evidence="5 7" id="KW-1133">Transmembrane helix</keyword>
<feature type="transmembrane region" description="Helical" evidence="7">
    <location>
        <begin position="543"/>
        <end position="565"/>
    </location>
</feature>
<evidence type="ECO:0000256" key="4">
    <source>
        <dbReference type="ARBA" id="ARBA00022692"/>
    </source>
</evidence>
<evidence type="ECO:0000256" key="5">
    <source>
        <dbReference type="ARBA" id="ARBA00022989"/>
    </source>
</evidence>
<dbReference type="PANTHER" id="PTHR43163">
    <property type="entry name" value="DIPEPTIDE TRANSPORT SYSTEM PERMEASE PROTEIN DPPB-RELATED"/>
    <property type="match status" value="1"/>
</dbReference>
<feature type="transmembrane region" description="Helical" evidence="7">
    <location>
        <begin position="104"/>
        <end position="127"/>
    </location>
</feature>
<evidence type="ECO:0000259" key="8">
    <source>
        <dbReference type="PROSITE" id="PS50928"/>
    </source>
</evidence>
<evidence type="ECO:0000256" key="3">
    <source>
        <dbReference type="ARBA" id="ARBA00022475"/>
    </source>
</evidence>
<evidence type="ECO:0000313" key="9">
    <source>
        <dbReference type="EMBL" id="MEQ7848656.1"/>
    </source>
</evidence>
<feature type="transmembrane region" description="Helical" evidence="7">
    <location>
        <begin position="278"/>
        <end position="300"/>
    </location>
</feature>
<protein>
    <submittedName>
        <fullName evidence="9">ABC transporter permease subunit</fullName>
    </submittedName>
</protein>
<feature type="domain" description="ABC transmembrane type-1" evidence="8">
    <location>
        <begin position="380"/>
        <end position="565"/>
    </location>
</feature>
<reference evidence="9 10" key="1">
    <citation type="submission" date="2024-02" db="EMBL/GenBank/DDBJ databases">
        <title>Full genome sequence of Nocardioides kribbensis.</title>
        <authorList>
            <person name="Poletto B.L."/>
            <person name="Silva G."/>
            <person name="Galante D."/>
            <person name="Campos K.R."/>
            <person name="Santos M.B.N."/>
            <person name="Sacchi C.T."/>
        </authorList>
    </citation>
    <scope>NUCLEOTIDE SEQUENCE [LARGE SCALE GENOMIC DNA]</scope>
    <source>
        <strain evidence="9 10">O4R</strain>
    </source>
</reference>
<dbReference type="PANTHER" id="PTHR43163:SF3">
    <property type="entry name" value="PEPTIDE ABC TRANSPORTER PERMEASE PROTEIN"/>
    <property type="match status" value="1"/>
</dbReference>
<proteinExistence type="inferred from homology"/>
<accession>A0ABV1P1P1</accession>
<comment type="similarity">
    <text evidence="7">Belongs to the binding-protein-dependent transport system permease family.</text>
</comment>
<keyword evidence="6 7" id="KW-0472">Membrane</keyword>
<gene>
    <name evidence="9" type="ORF">V6R90_15345</name>
</gene>
<keyword evidence="4 7" id="KW-0812">Transmembrane</keyword>
<dbReference type="Proteomes" id="UP001482520">
    <property type="component" value="Unassembled WGS sequence"/>
</dbReference>
<evidence type="ECO:0000256" key="2">
    <source>
        <dbReference type="ARBA" id="ARBA00022448"/>
    </source>
</evidence>